<reference evidence="1 2" key="1">
    <citation type="submission" date="2019-07" db="EMBL/GenBank/DDBJ databases">
        <authorList>
            <person name="Jastrzebski P J."/>
            <person name="Paukszto L."/>
            <person name="Jastrzebski P J."/>
        </authorList>
    </citation>
    <scope>NUCLEOTIDE SEQUENCE [LARGE SCALE GENOMIC DNA]</scope>
    <source>
        <strain evidence="1 2">WMS-il1</strain>
    </source>
</reference>
<accession>A0A564YYS9</accession>
<proteinExistence type="predicted"/>
<dbReference type="Proteomes" id="UP000321570">
    <property type="component" value="Unassembled WGS sequence"/>
</dbReference>
<evidence type="ECO:0000313" key="1">
    <source>
        <dbReference type="EMBL" id="VUZ51853.1"/>
    </source>
</evidence>
<name>A0A564YYS9_HYMDI</name>
<dbReference type="EMBL" id="CABIJS010000444">
    <property type="protein sequence ID" value="VUZ51853.1"/>
    <property type="molecule type" value="Genomic_DNA"/>
</dbReference>
<dbReference type="Gene3D" id="2.60.40.10">
    <property type="entry name" value="Immunoglobulins"/>
    <property type="match status" value="1"/>
</dbReference>
<sequence>MEQIGIPSQVPLKLPGGDEQGKTELKCPLMHKKWFKKHPWHIIKPSVDVKPTAPFMKERTNSIRNLTSKILPHVSDSRESSKVGNLKAKDGEQACSSETSNSEILEVNELVTSSGDTLTESIITPRGSLDLSVDDEFGGPSLLINDVLIPLSIENKNSVFEIVSLPQFELCFKSLDSNPRHQGFKMKNNGTEDLTYHWKRVQSTLGGILPPRESSFYFFTNQNKIEAGDSKTIRISFQSTTEGVFSETWELYIESQSLHSASPIMFHFSGVFFRSDEEGKNQPNITEQIQEQITCKMAKEIVEDVINSIAWNKPKILLNNDAMTATESFEKYNPGVVP</sequence>
<dbReference type="AlphaFoldDB" id="A0A564YYS9"/>
<dbReference type="PANTHER" id="PTHR48421">
    <property type="entry name" value="MYCBP-ASSOCIATED PROTEIN"/>
    <property type="match status" value="1"/>
</dbReference>
<dbReference type="InterPro" id="IPR013783">
    <property type="entry name" value="Ig-like_fold"/>
</dbReference>
<protein>
    <submittedName>
        <fullName evidence="1">Uncharacterized protein</fullName>
    </submittedName>
</protein>
<evidence type="ECO:0000313" key="2">
    <source>
        <dbReference type="Proteomes" id="UP000321570"/>
    </source>
</evidence>
<dbReference type="InterPro" id="IPR032707">
    <property type="entry name" value="MYCBPAP"/>
</dbReference>
<keyword evidence="2" id="KW-1185">Reference proteome</keyword>
<dbReference type="PANTHER" id="PTHR48421:SF1">
    <property type="entry name" value="MYCBP-ASSOCIATED PROTEIN"/>
    <property type="match status" value="1"/>
</dbReference>
<dbReference type="Pfam" id="PF14646">
    <property type="entry name" value="MYCBPAP"/>
    <property type="match status" value="1"/>
</dbReference>
<gene>
    <name evidence="1" type="ORF">WMSIL1_LOCUS10408</name>
</gene>
<organism evidence="1 2">
    <name type="scientific">Hymenolepis diminuta</name>
    <name type="common">Rat tapeworm</name>
    <dbReference type="NCBI Taxonomy" id="6216"/>
    <lineage>
        <taxon>Eukaryota</taxon>
        <taxon>Metazoa</taxon>
        <taxon>Spiralia</taxon>
        <taxon>Lophotrochozoa</taxon>
        <taxon>Platyhelminthes</taxon>
        <taxon>Cestoda</taxon>
        <taxon>Eucestoda</taxon>
        <taxon>Cyclophyllidea</taxon>
        <taxon>Hymenolepididae</taxon>
        <taxon>Hymenolepis</taxon>
    </lineage>
</organism>